<protein>
    <submittedName>
        <fullName evidence="2">Uncharacterized protein</fullName>
    </submittedName>
</protein>
<keyword evidence="1" id="KW-1133">Transmembrane helix</keyword>
<dbReference type="AlphaFoldDB" id="A0A059CAT1"/>
<sequence length="101" mass="11847">MAMLFYEQNRLGNLYFGRFSFRTAEAVLVRSPSRLHHFSPLSPTILFFFFYGVLLLLHRHLIGLVMLSFENNILGMKLRTFLKPAISANCWTRKEVSFVFL</sequence>
<dbReference type="Gramene" id="KCW75296">
    <property type="protein sequence ID" value="KCW75296"/>
    <property type="gene ID" value="EUGRSUZ_E04048"/>
</dbReference>
<reference evidence="2" key="1">
    <citation type="submission" date="2013-07" db="EMBL/GenBank/DDBJ databases">
        <title>The genome of Eucalyptus grandis.</title>
        <authorList>
            <person name="Schmutz J."/>
            <person name="Hayes R."/>
            <person name="Myburg A."/>
            <person name="Tuskan G."/>
            <person name="Grattapaglia D."/>
            <person name="Rokhsar D.S."/>
        </authorList>
    </citation>
    <scope>NUCLEOTIDE SEQUENCE</scope>
    <source>
        <tissue evidence="2">Leaf extractions</tissue>
    </source>
</reference>
<gene>
    <name evidence="2" type="ORF">EUGRSUZ_E04048</name>
</gene>
<name>A0A059CAT1_EUCGR</name>
<dbReference type="EMBL" id="KK198757">
    <property type="protein sequence ID" value="KCW75296.1"/>
    <property type="molecule type" value="Genomic_DNA"/>
</dbReference>
<feature type="transmembrane region" description="Helical" evidence="1">
    <location>
        <begin position="45"/>
        <end position="69"/>
    </location>
</feature>
<accession>A0A059CAT1</accession>
<keyword evidence="1" id="KW-0472">Membrane</keyword>
<evidence type="ECO:0000256" key="1">
    <source>
        <dbReference type="SAM" id="Phobius"/>
    </source>
</evidence>
<organism evidence="2">
    <name type="scientific">Eucalyptus grandis</name>
    <name type="common">Flooded gum</name>
    <dbReference type="NCBI Taxonomy" id="71139"/>
    <lineage>
        <taxon>Eukaryota</taxon>
        <taxon>Viridiplantae</taxon>
        <taxon>Streptophyta</taxon>
        <taxon>Embryophyta</taxon>
        <taxon>Tracheophyta</taxon>
        <taxon>Spermatophyta</taxon>
        <taxon>Magnoliopsida</taxon>
        <taxon>eudicotyledons</taxon>
        <taxon>Gunneridae</taxon>
        <taxon>Pentapetalae</taxon>
        <taxon>rosids</taxon>
        <taxon>malvids</taxon>
        <taxon>Myrtales</taxon>
        <taxon>Myrtaceae</taxon>
        <taxon>Myrtoideae</taxon>
        <taxon>Eucalypteae</taxon>
        <taxon>Eucalyptus</taxon>
    </lineage>
</organism>
<proteinExistence type="predicted"/>
<dbReference type="InParanoid" id="A0A059CAT1"/>
<keyword evidence="1" id="KW-0812">Transmembrane</keyword>
<evidence type="ECO:0000313" key="2">
    <source>
        <dbReference type="EMBL" id="KCW75296.1"/>
    </source>
</evidence>